<evidence type="ECO:0000313" key="8">
    <source>
        <dbReference type="Proteomes" id="UP000800200"/>
    </source>
</evidence>
<dbReference type="PRINTS" id="PR00463">
    <property type="entry name" value="EP450I"/>
</dbReference>
<dbReference type="GO" id="GO:0016705">
    <property type="term" value="F:oxidoreductase activity, acting on paired donors, with incorporation or reduction of molecular oxygen"/>
    <property type="evidence" value="ECO:0007669"/>
    <property type="project" value="InterPro"/>
</dbReference>
<dbReference type="Pfam" id="PF00067">
    <property type="entry name" value="p450"/>
    <property type="match status" value="1"/>
</dbReference>
<dbReference type="PRINTS" id="PR00385">
    <property type="entry name" value="P450"/>
</dbReference>
<dbReference type="AlphaFoldDB" id="A0A6A6DSI3"/>
<dbReference type="SUPFAM" id="SSF48264">
    <property type="entry name" value="Cytochrome P450"/>
    <property type="match status" value="1"/>
</dbReference>
<feature type="non-terminal residue" evidence="7">
    <location>
        <position position="166"/>
    </location>
</feature>
<dbReference type="GO" id="GO:0004497">
    <property type="term" value="F:monooxygenase activity"/>
    <property type="evidence" value="ECO:0007669"/>
    <property type="project" value="UniProtKB-KW"/>
</dbReference>
<dbReference type="PANTHER" id="PTHR46300:SF2">
    <property type="entry name" value="CYTOCHROME P450 MONOOXYGENASE ALNH-RELATED"/>
    <property type="match status" value="1"/>
</dbReference>
<protein>
    <submittedName>
        <fullName evidence="7">Cytochrome P450</fullName>
    </submittedName>
</protein>
<dbReference type="EMBL" id="ML994654">
    <property type="protein sequence ID" value="KAF2181179.1"/>
    <property type="molecule type" value="Genomic_DNA"/>
</dbReference>
<dbReference type="PANTHER" id="PTHR46300">
    <property type="entry name" value="P450, PUTATIVE (EUROFUNG)-RELATED-RELATED"/>
    <property type="match status" value="1"/>
</dbReference>
<dbReference type="InterPro" id="IPR001128">
    <property type="entry name" value="Cyt_P450"/>
</dbReference>
<proteinExistence type="inferred from homology"/>
<dbReference type="Gene3D" id="1.10.630.10">
    <property type="entry name" value="Cytochrome P450"/>
    <property type="match status" value="1"/>
</dbReference>
<evidence type="ECO:0000256" key="2">
    <source>
        <dbReference type="ARBA" id="ARBA00022723"/>
    </source>
</evidence>
<keyword evidence="6" id="KW-0349">Heme</keyword>
<name>A0A6A6DSI3_9PEZI</name>
<evidence type="ECO:0000313" key="7">
    <source>
        <dbReference type="EMBL" id="KAF2181179.1"/>
    </source>
</evidence>
<keyword evidence="8" id="KW-1185">Reference proteome</keyword>
<accession>A0A6A6DSI3</accession>
<dbReference type="OrthoDB" id="1470350at2759"/>
<evidence type="ECO:0000256" key="5">
    <source>
        <dbReference type="ARBA" id="ARBA00023033"/>
    </source>
</evidence>
<dbReference type="InterPro" id="IPR050364">
    <property type="entry name" value="Cytochrome_P450_fung"/>
</dbReference>
<keyword evidence="3" id="KW-0560">Oxidoreductase</keyword>
<comment type="similarity">
    <text evidence="1">Belongs to the cytochrome P450 family.</text>
</comment>
<evidence type="ECO:0000256" key="1">
    <source>
        <dbReference type="ARBA" id="ARBA00010617"/>
    </source>
</evidence>
<dbReference type="Proteomes" id="UP000800200">
    <property type="component" value="Unassembled WGS sequence"/>
</dbReference>
<dbReference type="GO" id="GO:0005506">
    <property type="term" value="F:iron ion binding"/>
    <property type="evidence" value="ECO:0007669"/>
    <property type="project" value="InterPro"/>
</dbReference>
<reference evidence="7" key="1">
    <citation type="journal article" date="2020" name="Stud. Mycol.">
        <title>101 Dothideomycetes genomes: a test case for predicting lifestyles and emergence of pathogens.</title>
        <authorList>
            <person name="Haridas S."/>
            <person name="Albert R."/>
            <person name="Binder M."/>
            <person name="Bloem J."/>
            <person name="Labutti K."/>
            <person name="Salamov A."/>
            <person name="Andreopoulos B."/>
            <person name="Baker S."/>
            <person name="Barry K."/>
            <person name="Bills G."/>
            <person name="Bluhm B."/>
            <person name="Cannon C."/>
            <person name="Castanera R."/>
            <person name="Culley D."/>
            <person name="Daum C."/>
            <person name="Ezra D."/>
            <person name="Gonzalez J."/>
            <person name="Henrissat B."/>
            <person name="Kuo A."/>
            <person name="Liang C."/>
            <person name="Lipzen A."/>
            <person name="Lutzoni F."/>
            <person name="Magnuson J."/>
            <person name="Mondo S."/>
            <person name="Nolan M."/>
            <person name="Ohm R."/>
            <person name="Pangilinan J."/>
            <person name="Park H.-J."/>
            <person name="Ramirez L."/>
            <person name="Alfaro M."/>
            <person name="Sun H."/>
            <person name="Tritt A."/>
            <person name="Yoshinaga Y."/>
            <person name="Zwiers L.-H."/>
            <person name="Turgeon B."/>
            <person name="Goodwin S."/>
            <person name="Spatafora J."/>
            <person name="Crous P."/>
            <person name="Grigoriev I."/>
        </authorList>
    </citation>
    <scope>NUCLEOTIDE SEQUENCE</scope>
    <source>
        <strain evidence="7">CBS 207.26</strain>
    </source>
</reference>
<comment type="cofactor">
    <cofactor evidence="6">
        <name>heme</name>
        <dbReference type="ChEBI" id="CHEBI:30413"/>
    </cofactor>
</comment>
<keyword evidence="4 6" id="KW-0408">Iron</keyword>
<sequence>MLHEPGRCKKAHEELDRVVGEGRLPCADDEKDCPYVRAMIKEGLRWRPFSNQGFHHATSKSDTYQGYRIPAGTRIIPNAYSIHQDSTKYPNPDTFIPDRYLSYPHSAPEAANLKDGNARDHFGYGAGRRICAGMYVAEASLWIVVSKLLWGFDISYAKDKDGNDIL</sequence>
<evidence type="ECO:0000256" key="6">
    <source>
        <dbReference type="PIRSR" id="PIRSR602401-1"/>
    </source>
</evidence>
<keyword evidence="5" id="KW-0503">Monooxygenase</keyword>
<evidence type="ECO:0000256" key="3">
    <source>
        <dbReference type="ARBA" id="ARBA00023002"/>
    </source>
</evidence>
<dbReference type="InterPro" id="IPR036396">
    <property type="entry name" value="Cyt_P450_sf"/>
</dbReference>
<dbReference type="GO" id="GO:0020037">
    <property type="term" value="F:heme binding"/>
    <property type="evidence" value="ECO:0007669"/>
    <property type="project" value="InterPro"/>
</dbReference>
<dbReference type="InterPro" id="IPR002401">
    <property type="entry name" value="Cyt_P450_E_grp-I"/>
</dbReference>
<evidence type="ECO:0000256" key="4">
    <source>
        <dbReference type="ARBA" id="ARBA00023004"/>
    </source>
</evidence>
<organism evidence="7 8">
    <name type="scientific">Zopfia rhizophila CBS 207.26</name>
    <dbReference type="NCBI Taxonomy" id="1314779"/>
    <lineage>
        <taxon>Eukaryota</taxon>
        <taxon>Fungi</taxon>
        <taxon>Dikarya</taxon>
        <taxon>Ascomycota</taxon>
        <taxon>Pezizomycotina</taxon>
        <taxon>Dothideomycetes</taxon>
        <taxon>Dothideomycetes incertae sedis</taxon>
        <taxon>Zopfiaceae</taxon>
        <taxon>Zopfia</taxon>
    </lineage>
</organism>
<feature type="binding site" description="axial binding residue" evidence="6">
    <location>
        <position position="131"/>
    </location>
    <ligand>
        <name>heme</name>
        <dbReference type="ChEBI" id="CHEBI:30413"/>
    </ligand>
    <ligandPart>
        <name>Fe</name>
        <dbReference type="ChEBI" id="CHEBI:18248"/>
    </ligandPart>
</feature>
<keyword evidence="2 6" id="KW-0479">Metal-binding</keyword>
<gene>
    <name evidence="7" type="ORF">K469DRAFT_671834</name>
</gene>